<protein>
    <submittedName>
        <fullName evidence="2">Uncharacterized protein</fullName>
    </submittedName>
</protein>
<proteinExistence type="predicted"/>
<name>A0AC34G2M8_9BILA</name>
<dbReference type="Proteomes" id="UP000887579">
    <property type="component" value="Unplaced"/>
</dbReference>
<sequence>MNQRIKVIKDAVQPGRKKPYVLVDGHKYNLQNKNTRKVTTTSMEEDAQLIGEPYDHDICHLKTTHGPSEKSLRFANKSKTPPTKLISSLTPDQRSNRQE</sequence>
<evidence type="ECO:0000313" key="2">
    <source>
        <dbReference type="WBParaSite" id="ES5_v2.g23793.t1"/>
    </source>
</evidence>
<accession>A0AC34G2M8</accession>
<dbReference type="WBParaSite" id="ES5_v2.g23793.t1">
    <property type="protein sequence ID" value="ES5_v2.g23793.t1"/>
    <property type="gene ID" value="ES5_v2.g23793"/>
</dbReference>
<reference evidence="2" key="1">
    <citation type="submission" date="2022-11" db="UniProtKB">
        <authorList>
            <consortium name="WormBaseParasite"/>
        </authorList>
    </citation>
    <scope>IDENTIFICATION</scope>
</reference>
<organism evidence="1 2">
    <name type="scientific">Panagrolaimus sp. ES5</name>
    <dbReference type="NCBI Taxonomy" id="591445"/>
    <lineage>
        <taxon>Eukaryota</taxon>
        <taxon>Metazoa</taxon>
        <taxon>Ecdysozoa</taxon>
        <taxon>Nematoda</taxon>
        <taxon>Chromadorea</taxon>
        <taxon>Rhabditida</taxon>
        <taxon>Tylenchina</taxon>
        <taxon>Panagrolaimomorpha</taxon>
        <taxon>Panagrolaimoidea</taxon>
        <taxon>Panagrolaimidae</taxon>
        <taxon>Panagrolaimus</taxon>
    </lineage>
</organism>
<evidence type="ECO:0000313" key="1">
    <source>
        <dbReference type="Proteomes" id="UP000887579"/>
    </source>
</evidence>